<proteinExistence type="predicted"/>
<dbReference type="EMBL" id="MUAI01000007">
    <property type="protein sequence ID" value="OOR06473.1"/>
    <property type="molecule type" value="Genomic_DNA"/>
</dbReference>
<evidence type="ECO:0000313" key="2">
    <source>
        <dbReference type="Proteomes" id="UP000190696"/>
    </source>
</evidence>
<accession>A0A1S9T8Z5</accession>
<dbReference type="AlphaFoldDB" id="A0A1S9T8Z5"/>
<gene>
    <name evidence="1" type="ORF">BW900_11660</name>
</gene>
<evidence type="ECO:0000313" key="1">
    <source>
        <dbReference type="EMBL" id="OOR06473.1"/>
    </source>
</evidence>
<dbReference type="Proteomes" id="UP000190696">
    <property type="component" value="Unassembled WGS sequence"/>
</dbReference>
<dbReference type="RefSeq" id="WP_078176035.1">
    <property type="nucleotide sequence ID" value="NZ_JBCMNA010000002.1"/>
</dbReference>
<comment type="caution">
    <text evidence="1">The sequence shown here is derived from an EMBL/GenBank/DDBJ whole genome shotgun (WGS) entry which is preliminary data.</text>
</comment>
<sequence length="64" mass="7686">MTSRTIEAQRDFYKTELIQMGYFKTPEGLQLYELSLAQLKEIYEEIKSRSKNVERCRMNNDLFS</sequence>
<reference evidence="1 2" key="1">
    <citation type="submission" date="2017-01" db="EMBL/GenBank/DDBJ databases">
        <title>Bacillus cereus isolates.</title>
        <authorList>
            <person name="Beno S.M."/>
        </authorList>
    </citation>
    <scope>NUCLEOTIDE SEQUENCE [LARGE SCALE GENOMIC DNA]</scope>
    <source>
        <strain evidence="1 2">FSL W7-1108</strain>
    </source>
</reference>
<dbReference type="Pfam" id="PF13076">
    <property type="entry name" value="Fur_reg_FbpA"/>
    <property type="match status" value="1"/>
</dbReference>
<protein>
    <recommendedName>
        <fullName evidence="3">Fur-regulated basic protein FbpA</fullName>
    </recommendedName>
</protein>
<evidence type="ECO:0008006" key="3">
    <source>
        <dbReference type="Google" id="ProtNLM"/>
    </source>
</evidence>
<name>A0A1S9T8Z5_BACMY</name>
<organism evidence="1 2">
    <name type="scientific">Bacillus mycoides</name>
    <dbReference type="NCBI Taxonomy" id="1405"/>
    <lineage>
        <taxon>Bacteria</taxon>
        <taxon>Bacillati</taxon>
        <taxon>Bacillota</taxon>
        <taxon>Bacilli</taxon>
        <taxon>Bacillales</taxon>
        <taxon>Bacillaceae</taxon>
        <taxon>Bacillus</taxon>
        <taxon>Bacillus cereus group</taxon>
    </lineage>
</organism>
<dbReference type="InterPro" id="IPR025072">
    <property type="entry name" value="Fur_reg_FbpA"/>
</dbReference>